<evidence type="ECO:0000313" key="2">
    <source>
        <dbReference type="WBParaSite" id="PS1159_v2.g21131.t1"/>
    </source>
</evidence>
<proteinExistence type="predicted"/>
<reference evidence="2" key="1">
    <citation type="submission" date="2022-11" db="UniProtKB">
        <authorList>
            <consortium name="WormBaseParasite"/>
        </authorList>
    </citation>
    <scope>IDENTIFICATION</scope>
</reference>
<protein>
    <submittedName>
        <fullName evidence="2">CHCH domain-containing protein</fullName>
    </submittedName>
</protein>
<accession>A0AC35FWS5</accession>
<organism evidence="1 2">
    <name type="scientific">Panagrolaimus sp. PS1159</name>
    <dbReference type="NCBI Taxonomy" id="55785"/>
    <lineage>
        <taxon>Eukaryota</taxon>
        <taxon>Metazoa</taxon>
        <taxon>Ecdysozoa</taxon>
        <taxon>Nematoda</taxon>
        <taxon>Chromadorea</taxon>
        <taxon>Rhabditida</taxon>
        <taxon>Tylenchina</taxon>
        <taxon>Panagrolaimomorpha</taxon>
        <taxon>Panagrolaimoidea</taxon>
        <taxon>Panagrolaimidae</taxon>
        <taxon>Panagrolaimus</taxon>
    </lineage>
</organism>
<name>A0AC35FWS5_9BILA</name>
<sequence>MAKATEEMNMSNPPSKPARPPSTPPPPAAGHGHGGWAKNEQEEDRVEKLIRDSGCWDQHLATVECMSDKEDWRKCQEELNNFRNCMVKNRKAANK</sequence>
<evidence type="ECO:0000313" key="1">
    <source>
        <dbReference type="Proteomes" id="UP000887580"/>
    </source>
</evidence>
<dbReference type="WBParaSite" id="PS1159_v2.g21131.t1">
    <property type="protein sequence ID" value="PS1159_v2.g21131.t1"/>
    <property type="gene ID" value="PS1159_v2.g21131"/>
</dbReference>
<dbReference type="Proteomes" id="UP000887580">
    <property type="component" value="Unplaced"/>
</dbReference>